<evidence type="ECO:0000256" key="1">
    <source>
        <dbReference type="ARBA" id="ARBA00005466"/>
    </source>
</evidence>
<keyword evidence="8" id="KW-1185">Reference proteome</keyword>
<evidence type="ECO:0000313" key="7">
    <source>
        <dbReference type="EMBL" id="KAL0566280.1"/>
    </source>
</evidence>
<dbReference type="Pfam" id="PF01565">
    <property type="entry name" value="FAD_binding_4"/>
    <property type="match status" value="1"/>
</dbReference>
<dbReference type="Proteomes" id="UP001465976">
    <property type="component" value="Unassembled WGS sequence"/>
</dbReference>
<dbReference type="PANTHER" id="PTHR42973">
    <property type="entry name" value="BINDING OXIDOREDUCTASE, PUTATIVE (AFU_ORTHOLOGUE AFUA_1G17690)-RELATED"/>
    <property type="match status" value="1"/>
</dbReference>
<feature type="domain" description="FAD-binding PCMH-type" evidence="6">
    <location>
        <begin position="68"/>
        <end position="239"/>
    </location>
</feature>
<comment type="caution">
    <text evidence="7">The sequence shown here is derived from an EMBL/GenBank/DDBJ whole genome shotgun (WGS) entry which is preliminary data.</text>
</comment>
<dbReference type="InterPro" id="IPR016166">
    <property type="entry name" value="FAD-bd_PCMH"/>
</dbReference>
<reference evidence="7 8" key="1">
    <citation type="submission" date="2024-02" db="EMBL/GenBank/DDBJ databases">
        <title>A draft genome for the cacao thread blight pathogen Marasmius crinis-equi.</title>
        <authorList>
            <person name="Cohen S.P."/>
            <person name="Baruah I.K."/>
            <person name="Amoako-Attah I."/>
            <person name="Bukari Y."/>
            <person name="Meinhardt L.W."/>
            <person name="Bailey B.A."/>
        </authorList>
    </citation>
    <scope>NUCLEOTIDE SEQUENCE [LARGE SCALE GENOMIC DNA]</scope>
    <source>
        <strain evidence="7 8">GH-76</strain>
    </source>
</reference>
<evidence type="ECO:0000256" key="4">
    <source>
        <dbReference type="ARBA" id="ARBA00023002"/>
    </source>
</evidence>
<dbReference type="InterPro" id="IPR006094">
    <property type="entry name" value="Oxid_FAD_bind_N"/>
</dbReference>
<dbReference type="EMBL" id="JBAHYK010001948">
    <property type="protein sequence ID" value="KAL0566280.1"/>
    <property type="molecule type" value="Genomic_DNA"/>
</dbReference>
<sequence>MFSPTSLLLLVLLGQSGICSQTPFQAADQESAQICCQTFQKELPSIVHLSSSPEYKSRLDTYYALQQTDLHPSCQLLPTSPSEVSRILKIARDHDCPFAVRSGGYMSWSGSSNIDGGFVIDLRKLNQIDLSLHDGTVKLGPGSTWGEVYAAMNPYNLTTLGGRVKNVGVGGFLLGGGITFRSYTEGFSADHILNYEVVLSDGTIVNANKDSHPDLYWALRAGSTNYGIVTRLDLPTFVSSTVSASQDVYFIEKTHTNDILENYISYVKEQGSDVKHIAAVVLGQANGLDLAVTLRVYLGPNPSESYKPFTSATPIQQTETTGTLIDITNEIFSDKLYPPTRVNWNTLTIKLDKKFFWDFYTRGTEIFSDLKDREGLQWNILFQPMTKGLIESSSESLFYEALKSSNDDLVLVLIITAWKNAADDQVMEEAAAKLSAWGEAEASKRGLLNDFLYLNYASKAQPVYERSITKGDLATMRKVKQKYDPTGTFDKLWRGGFKLPQEKTHADREHDSSEL</sequence>
<evidence type="ECO:0000256" key="2">
    <source>
        <dbReference type="ARBA" id="ARBA00022630"/>
    </source>
</evidence>
<evidence type="ECO:0000259" key="6">
    <source>
        <dbReference type="PROSITE" id="PS51387"/>
    </source>
</evidence>
<keyword evidence="5" id="KW-0732">Signal</keyword>
<evidence type="ECO:0000313" key="8">
    <source>
        <dbReference type="Proteomes" id="UP001465976"/>
    </source>
</evidence>
<dbReference type="InterPro" id="IPR050416">
    <property type="entry name" value="FAD-linked_Oxidoreductase"/>
</dbReference>
<organism evidence="7 8">
    <name type="scientific">Marasmius crinis-equi</name>
    <dbReference type="NCBI Taxonomy" id="585013"/>
    <lineage>
        <taxon>Eukaryota</taxon>
        <taxon>Fungi</taxon>
        <taxon>Dikarya</taxon>
        <taxon>Basidiomycota</taxon>
        <taxon>Agaricomycotina</taxon>
        <taxon>Agaricomycetes</taxon>
        <taxon>Agaricomycetidae</taxon>
        <taxon>Agaricales</taxon>
        <taxon>Marasmiineae</taxon>
        <taxon>Marasmiaceae</taxon>
        <taxon>Marasmius</taxon>
    </lineage>
</organism>
<protein>
    <recommendedName>
        <fullName evidence="6">FAD-binding PCMH-type domain-containing protein</fullName>
    </recommendedName>
</protein>
<accession>A0ABR3ETR3</accession>
<feature type="chain" id="PRO_5047522439" description="FAD-binding PCMH-type domain-containing protein" evidence="5">
    <location>
        <begin position="22"/>
        <end position="515"/>
    </location>
</feature>
<dbReference type="InterPro" id="IPR036318">
    <property type="entry name" value="FAD-bd_PCMH-like_sf"/>
</dbReference>
<gene>
    <name evidence="7" type="ORF">V5O48_015734</name>
</gene>
<name>A0ABR3ETR3_9AGAR</name>
<proteinExistence type="inferred from homology"/>
<dbReference type="SUPFAM" id="SSF56176">
    <property type="entry name" value="FAD-binding/transporter-associated domain-like"/>
    <property type="match status" value="1"/>
</dbReference>
<dbReference type="InterPro" id="IPR016169">
    <property type="entry name" value="FAD-bd_PCMH_sub2"/>
</dbReference>
<dbReference type="PROSITE" id="PS51387">
    <property type="entry name" value="FAD_PCMH"/>
    <property type="match status" value="1"/>
</dbReference>
<dbReference type="PANTHER" id="PTHR42973:SF53">
    <property type="entry name" value="FAD-BINDING PCMH-TYPE DOMAIN-CONTAINING PROTEIN-RELATED"/>
    <property type="match status" value="1"/>
</dbReference>
<feature type="signal peptide" evidence="5">
    <location>
        <begin position="1"/>
        <end position="21"/>
    </location>
</feature>
<keyword evidence="2" id="KW-0285">Flavoprotein</keyword>
<keyword evidence="3" id="KW-0274">FAD</keyword>
<evidence type="ECO:0000256" key="3">
    <source>
        <dbReference type="ARBA" id="ARBA00022827"/>
    </source>
</evidence>
<dbReference type="Gene3D" id="3.30.465.10">
    <property type="match status" value="1"/>
</dbReference>
<keyword evidence="4" id="KW-0560">Oxidoreductase</keyword>
<comment type="similarity">
    <text evidence="1">Belongs to the oxygen-dependent FAD-linked oxidoreductase family.</text>
</comment>
<evidence type="ECO:0000256" key="5">
    <source>
        <dbReference type="SAM" id="SignalP"/>
    </source>
</evidence>